<gene>
    <name evidence="4" type="ORF">GA0070610_5046</name>
</gene>
<evidence type="ECO:0000259" key="3">
    <source>
        <dbReference type="Pfam" id="PF23771"/>
    </source>
</evidence>
<keyword evidence="5" id="KW-1185">Reference proteome</keyword>
<dbReference type="InterPro" id="IPR024498">
    <property type="entry name" value="DUF2786"/>
</dbReference>
<accession>A0A1C5GFX3</accession>
<evidence type="ECO:0000313" key="4">
    <source>
        <dbReference type="EMBL" id="SCG18695.1"/>
    </source>
</evidence>
<dbReference type="Pfam" id="PF23771">
    <property type="entry name" value="DUF7168"/>
    <property type="match status" value="1"/>
</dbReference>
<proteinExistence type="predicted"/>
<evidence type="ECO:0000256" key="1">
    <source>
        <dbReference type="SAM" id="MobiDB-lite"/>
    </source>
</evidence>
<feature type="region of interest" description="Disordered" evidence="1">
    <location>
        <begin position="427"/>
        <end position="454"/>
    </location>
</feature>
<feature type="domain" description="DUF7168" evidence="3">
    <location>
        <begin position="287"/>
        <end position="402"/>
    </location>
</feature>
<dbReference type="EMBL" id="LT607733">
    <property type="protein sequence ID" value="SCG18695.1"/>
    <property type="molecule type" value="Genomic_DNA"/>
</dbReference>
<feature type="region of interest" description="Disordered" evidence="1">
    <location>
        <begin position="1"/>
        <end position="38"/>
    </location>
</feature>
<evidence type="ECO:0000313" key="5">
    <source>
        <dbReference type="Proteomes" id="UP000198251"/>
    </source>
</evidence>
<name>A0A1C5GFX3_MICEH</name>
<protein>
    <submittedName>
        <fullName evidence="4">Uncharacterized protein</fullName>
    </submittedName>
</protein>
<feature type="region of interest" description="Disordered" evidence="1">
    <location>
        <begin position="199"/>
        <end position="218"/>
    </location>
</feature>
<sequence>MPYGSGGSGHDRRTVGGPAGTFGGRATIVSPGGNSRLREDTAVPDAEELVSDALAAVRGTDVRLAERQLDRLMIGTGAADGAGAVDAALLRRLALGVGRLARHGWQPVDLGRLAARRLGPRAAGLVTDALAAHRRDLAGPVPSWWDDQLRDLGAGVWWDADEGHLTAWANRVGSDRFTALRAAVDALAMVEGLPPVAVLRPPPGAPSTGVTNGGSHGGSRMLDRVRALLAKAESTTYPAEAEALTGKAQELIARHSIDQALLAGVAEPADRPGGVRLGTEPPYAGAKALLAQEVAAANRCEAVWSDDLGFTTVLGWPADLEAVELLYTSLLVQATTAMLRGRGERRAKGTGRRTRDYDESFLNAFALRIGERLRAATDAADREATAQAGPERLLPVLATRAEAVREHLDTLFPGVVRGRLTVRDAEGWSSGTSAADRASLGSGPAPKRQVRGRR</sequence>
<dbReference type="AlphaFoldDB" id="A0A1C5GFX3"/>
<organism evidence="4 5">
    <name type="scientific">Micromonospora echinofusca</name>
    <dbReference type="NCBI Taxonomy" id="47858"/>
    <lineage>
        <taxon>Bacteria</taxon>
        <taxon>Bacillati</taxon>
        <taxon>Actinomycetota</taxon>
        <taxon>Actinomycetes</taxon>
        <taxon>Micromonosporales</taxon>
        <taxon>Micromonosporaceae</taxon>
        <taxon>Micromonospora</taxon>
    </lineage>
</organism>
<feature type="domain" description="DUF2786" evidence="2">
    <location>
        <begin position="220"/>
        <end position="259"/>
    </location>
</feature>
<dbReference type="InterPro" id="IPR055592">
    <property type="entry name" value="DUF7168"/>
</dbReference>
<reference evidence="4 5" key="1">
    <citation type="submission" date="2016-06" db="EMBL/GenBank/DDBJ databases">
        <authorList>
            <person name="Kjaerup R.B."/>
            <person name="Dalgaard T.S."/>
            <person name="Juul-Madsen H.R."/>
        </authorList>
    </citation>
    <scope>NUCLEOTIDE SEQUENCE [LARGE SCALE GENOMIC DNA]</scope>
    <source>
        <strain evidence="4 5">DSM 43913</strain>
    </source>
</reference>
<evidence type="ECO:0000259" key="2">
    <source>
        <dbReference type="Pfam" id="PF10979"/>
    </source>
</evidence>
<dbReference type="Pfam" id="PF10979">
    <property type="entry name" value="DUF2786"/>
    <property type="match status" value="1"/>
</dbReference>
<dbReference type="Proteomes" id="UP000198251">
    <property type="component" value="Chromosome I"/>
</dbReference>